<evidence type="ECO:0000313" key="5">
    <source>
        <dbReference type="EMBL" id="MBK1706576.1"/>
    </source>
</evidence>
<dbReference type="Pfam" id="PF13005">
    <property type="entry name" value="zf-IS66"/>
    <property type="match status" value="1"/>
</dbReference>
<feature type="region of interest" description="Disordered" evidence="1">
    <location>
        <begin position="37"/>
        <end position="89"/>
    </location>
</feature>
<accession>A0AAJ0U762</accession>
<dbReference type="AlphaFoldDB" id="A0AAJ0U762"/>
<dbReference type="RefSeq" id="WP_200348029.1">
    <property type="nucleotide sequence ID" value="NZ_NRSJ01000045.1"/>
</dbReference>
<dbReference type="InterPro" id="IPR045618">
    <property type="entry name" value="DUF6444"/>
</dbReference>
<dbReference type="Pfam" id="PF03050">
    <property type="entry name" value="DDE_Tnp_IS66"/>
    <property type="match status" value="1"/>
</dbReference>
<dbReference type="Pfam" id="PF20042">
    <property type="entry name" value="DUF6444"/>
    <property type="match status" value="1"/>
</dbReference>
<protein>
    <submittedName>
        <fullName evidence="5">Transposase</fullName>
    </submittedName>
</protein>
<keyword evidence="6" id="KW-1185">Reference proteome</keyword>
<dbReference type="InterPro" id="IPR024474">
    <property type="entry name" value="Znf_dom_IS66"/>
</dbReference>
<reference evidence="5" key="1">
    <citation type="submission" date="2017-08" db="EMBL/GenBank/DDBJ databases">
        <authorList>
            <person name="Imhoff J.F."/>
            <person name="Rahn T."/>
            <person name="Kuenzel S."/>
            <person name="Neulinger S.C."/>
        </authorList>
    </citation>
    <scope>NUCLEOTIDE SEQUENCE</scope>
    <source>
        <strain evidence="5">DSM 11080</strain>
    </source>
</reference>
<dbReference type="PANTHER" id="PTHR33678">
    <property type="entry name" value="BLL1576 PROTEIN"/>
    <property type="match status" value="1"/>
</dbReference>
<evidence type="ECO:0000313" key="6">
    <source>
        <dbReference type="Proteomes" id="UP001296776"/>
    </source>
</evidence>
<dbReference type="InterPro" id="IPR004291">
    <property type="entry name" value="Transposase_IS66_central"/>
</dbReference>
<dbReference type="Proteomes" id="UP001296776">
    <property type="component" value="Unassembled WGS sequence"/>
</dbReference>
<comment type="caution">
    <text evidence="5">The sequence shown here is derived from an EMBL/GenBank/DDBJ whole genome shotgun (WGS) entry which is preliminary data.</text>
</comment>
<evidence type="ECO:0000259" key="2">
    <source>
        <dbReference type="Pfam" id="PF03050"/>
    </source>
</evidence>
<evidence type="ECO:0000256" key="1">
    <source>
        <dbReference type="SAM" id="MobiDB-lite"/>
    </source>
</evidence>
<dbReference type="PANTHER" id="PTHR33678:SF1">
    <property type="entry name" value="BLL1576 PROTEIN"/>
    <property type="match status" value="1"/>
</dbReference>
<gene>
    <name evidence="5" type="ORF">CKO40_18990</name>
</gene>
<sequence>MTLHRPTQAELDRMSHAEKDALIMTLFDGFGDLQRRVEELEGQRKKTSRNSSKPPSSDGLKKGPAQPRKRGEKPNGGQPGHQGQTRRMAEQANTVVDLKPHGHCACGQALADLPGTLKERRQQWDIPPPQILITEYRQHQVECPCGQVHCGEFPAGITPNVSFGPRIKAYAVGLIDGHFVGLQRTAEILQDQYGVCPSEGSLQRWIAQASERLMEAYTAAGNSIQAAEVGHFDESGMRVAGKLRWLHVAASETAVHYSTHEKRGQEAMEAAGILPNFKGCAVHDHWKPYLAYEGVSHALCNAHHLRELRYFEERTGHWWPIALRRLLVEGKEAVAAAQAEGRDAVDPTQVETLLKRYDEHLAWGLAAFPVVPPDPHDKRRRKQHPATNLLVRLRDFKTEVWRFLTDWQVPFDNNAAERLVRPVKVKLKVSGGLRAVGGAEAFCVLRSVWETSKLKGQNPFEVLRQALTA</sequence>
<reference evidence="5" key="2">
    <citation type="journal article" date="2020" name="Microorganisms">
        <title>Osmotic Adaptation and Compatible Solute Biosynthesis of Phototrophic Bacteria as Revealed from Genome Analyses.</title>
        <authorList>
            <person name="Imhoff J.F."/>
            <person name="Rahn T."/>
            <person name="Kunzel S."/>
            <person name="Keller A."/>
            <person name="Neulinger S.C."/>
        </authorList>
    </citation>
    <scope>NUCLEOTIDE SEQUENCE</scope>
    <source>
        <strain evidence="5">DSM 11080</strain>
    </source>
</reference>
<evidence type="ECO:0000259" key="4">
    <source>
        <dbReference type="Pfam" id="PF20042"/>
    </source>
</evidence>
<evidence type="ECO:0000259" key="3">
    <source>
        <dbReference type="Pfam" id="PF13005"/>
    </source>
</evidence>
<dbReference type="NCBIfam" id="NF033517">
    <property type="entry name" value="transpos_IS66"/>
    <property type="match status" value="1"/>
</dbReference>
<name>A0AAJ0U762_9GAMM</name>
<proteinExistence type="predicted"/>
<dbReference type="InterPro" id="IPR052344">
    <property type="entry name" value="Transposase-related"/>
</dbReference>
<dbReference type="EMBL" id="NRSJ01000045">
    <property type="protein sequence ID" value="MBK1706576.1"/>
    <property type="molecule type" value="Genomic_DNA"/>
</dbReference>
<feature type="domain" description="DUF6444" evidence="4">
    <location>
        <begin position="6"/>
        <end position="86"/>
    </location>
</feature>
<feature type="domain" description="Transposase IS66 central" evidence="2">
    <location>
        <begin position="162"/>
        <end position="440"/>
    </location>
</feature>
<feature type="domain" description="Transposase IS66 zinc-finger binding" evidence="3">
    <location>
        <begin position="103"/>
        <end position="145"/>
    </location>
</feature>
<organism evidence="5 6">
    <name type="scientific">Halochromatium glycolicum</name>
    <dbReference type="NCBI Taxonomy" id="85075"/>
    <lineage>
        <taxon>Bacteria</taxon>
        <taxon>Pseudomonadati</taxon>
        <taxon>Pseudomonadota</taxon>
        <taxon>Gammaproteobacteria</taxon>
        <taxon>Chromatiales</taxon>
        <taxon>Chromatiaceae</taxon>
        <taxon>Halochromatium</taxon>
    </lineage>
</organism>